<evidence type="ECO:0000313" key="8">
    <source>
        <dbReference type="EMBL" id="TAA20311.1"/>
    </source>
</evidence>
<keyword evidence="4 7" id="KW-0378">Hydrolase</keyword>
<dbReference type="GO" id="GO:0042742">
    <property type="term" value="P:defense response to bacterium"/>
    <property type="evidence" value="ECO:0007669"/>
    <property type="project" value="UniProtKB-KW"/>
</dbReference>
<dbReference type="InterPro" id="IPR051018">
    <property type="entry name" value="Bacteriophage_GH24"/>
</dbReference>
<dbReference type="AlphaFoldDB" id="A0A4Q8L4J9"/>
<dbReference type="InterPro" id="IPR034690">
    <property type="entry name" value="Endolysin_T4_type"/>
</dbReference>
<gene>
    <name evidence="8" type="ORF">EA660_18140</name>
</gene>
<keyword evidence="2 7" id="KW-0929">Antimicrobial</keyword>
<evidence type="ECO:0000256" key="7">
    <source>
        <dbReference type="RuleBase" id="RU003788"/>
    </source>
</evidence>
<dbReference type="InterPro" id="IPR023347">
    <property type="entry name" value="Lysozyme_dom_sf"/>
</dbReference>
<evidence type="ECO:0000256" key="1">
    <source>
        <dbReference type="ARBA" id="ARBA00000632"/>
    </source>
</evidence>
<evidence type="ECO:0000256" key="5">
    <source>
        <dbReference type="ARBA" id="ARBA00023200"/>
    </source>
</evidence>
<dbReference type="HAMAP" id="MF_04110">
    <property type="entry name" value="ENDOLYSIN_T4"/>
    <property type="match status" value="1"/>
</dbReference>
<dbReference type="GO" id="GO:0009253">
    <property type="term" value="P:peptidoglycan catabolic process"/>
    <property type="evidence" value="ECO:0007669"/>
    <property type="project" value="InterPro"/>
</dbReference>
<dbReference type="EC" id="3.2.1.17" evidence="7"/>
<dbReference type="OrthoDB" id="8141296at2"/>
<dbReference type="EMBL" id="SHMC01000010">
    <property type="protein sequence ID" value="TAA20311.1"/>
    <property type="molecule type" value="Genomic_DNA"/>
</dbReference>
<dbReference type="Pfam" id="PF00959">
    <property type="entry name" value="Phage_lysozyme"/>
    <property type="match status" value="1"/>
</dbReference>
<comment type="catalytic activity">
    <reaction evidence="1 7">
        <text>Hydrolysis of (1-&gt;4)-beta-linkages between N-acetylmuramic acid and N-acetyl-D-glucosamine residues in a peptidoglycan and between N-acetyl-D-glucosamine residues in chitodextrins.</text>
        <dbReference type="EC" id="3.2.1.17"/>
    </reaction>
</comment>
<dbReference type="PANTHER" id="PTHR38107:SF3">
    <property type="entry name" value="LYSOZYME RRRD-RELATED"/>
    <property type="match status" value="1"/>
</dbReference>
<dbReference type="GO" id="GO:0016998">
    <property type="term" value="P:cell wall macromolecule catabolic process"/>
    <property type="evidence" value="ECO:0007669"/>
    <property type="project" value="InterPro"/>
</dbReference>
<dbReference type="SUPFAM" id="SSF53955">
    <property type="entry name" value="Lysozyme-like"/>
    <property type="match status" value="1"/>
</dbReference>
<reference evidence="8 9" key="1">
    <citation type="submission" date="2019-02" db="EMBL/GenBank/DDBJ databases">
        <title>WGS of Pseudoxanthomonas species novum from clinical isolates.</title>
        <authorList>
            <person name="Bernier A.-M."/>
            <person name="Bernard K."/>
            <person name="Vachon A."/>
        </authorList>
    </citation>
    <scope>NUCLEOTIDE SEQUENCE [LARGE SCALE GENOMIC DNA]</scope>
    <source>
        <strain evidence="8 9">NML171200</strain>
    </source>
</reference>
<name>A0A4Q8L4J9_9GAMM</name>
<dbReference type="InterPro" id="IPR033907">
    <property type="entry name" value="Endolysin_autolysin"/>
</dbReference>
<protein>
    <recommendedName>
        <fullName evidence="7">Lysozyme</fullName>
        <ecNumber evidence="7">3.2.1.17</ecNumber>
    </recommendedName>
</protein>
<evidence type="ECO:0000256" key="4">
    <source>
        <dbReference type="ARBA" id="ARBA00022801"/>
    </source>
</evidence>
<keyword evidence="6 7" id="KW-0326">Glycosidase</keyword>
<evidence type="ECO:0000256" key="3">
    <source>
        <dbReference type="ARBA" id="ARBA00022638"/>
    </source>
</evidence>
<dbReference type="InterPro" id="IPR002196">
    <property type="entry name" value="Glyco_hydro_24"/>
</dbReference>
<comment type="caution">
    <text evidence="8">The sequence shown here is derived from an EMBL/GenBank/DDBJ whole genome shotgun (WGS) entry which is preliminary data.</text>
</comment>
<dbReference type="Proteomes" id="UP000292627">
    <property type="component" value="Unassembled WGS sequence"/>
</dbReference>
<dbReference type="GO" id="GO:0031640">
    <property type="term" value="P:killing of cells of another organism"/>
    <property type="evidence" value="ECO:0007669"/>
    <property type="project" value="UniProtKB-KW"/>
</dbReference>
<evidence type="ECO:0000256" key="2">
    <source>
        <dbReference type="ARBA" id="ARBA00022529"/>
    </source>
</evidence>
<comment type="similarity">
    <text evidence="7">Belongs to the glycosyl hydrolase 24 family.</text>
</comment>
<keyword evidence="5" id="KW-1035">Host cytoplasm</keyword>
<dbReference type="PANTHER" id="PTHR38107">
    <property type="match status" value="1"/>
</dbReference>
<dbReference type="InterPro" id="IPR023346">
    <property type="entry name" value="Lysozyme-like_dom_sf"/>
</dbReference>
<accession>A0A4Q8L4J9</accession>
<sequence length="151" mass="16221">MSAQAVAAQLVRRFEGCRLSAYPDPATGGDPWTIGWGSTGPDIAKGVTWTQQQADQRLEQDVGKFVAGVQAILTRPATDNQLGAMASLAYNIGLRRFGQSTLLRLFNAGNVAGAAKQFDVWTLANGKRMQGLVNRRKAERAVFETAAVKAL</sequence>
<proteinExistence type="inferred from homology"/>
<dbReference type="GO" id="GO:0003796">
    <property type="term" value="F:lysozyme activity"/>
    <property type="evidence" value="ECO:0007669"/>
    <property type="project" value="UniProtKB-EC"/>
</dbReference>
<evidence type="ECO:0000313" key="9">
    <source>
        <dbReference type="Proteomes" id="UP000292627"/>
    </source>
</evidence>
<dbReference type="Gene3D" id="1.10.530.40">
    <property type="match status" value="1"/>
</dbReference>
<dbReference type="CDD" id="cd00737">
    <property type="entry name" value="lyz_endolysin_autolysin"/>
    <property type="match status" value="1"/>
</dbReference>
<keyword evidence="3 7" id="KW-0081">Bacteriolytic enzyme</keyword>
<organism evidence="8 9">
    <name type="scientific">Pseudoxanthomonas winnipegensis</name>
    <dbReference type="NCBI Taxonomy" id="2480810"/>
    <lineage>
        <taxon>Bacteria</taxon>
        <taxon>Pseudomonadati</taxon>
        <taxon>Pseudomonadota</taxon>
        <taxon>Gammaproteobacteria</taxon>
        <taxon>Lysobacterales</taxon>
        <taxon>Lysobacteraceae</taxon>
        <taxon>Pseudoxanthomonas</taxon>
    </lineage>
</organism>
<dbReference type="RefSeq" id="WP_130552878.1">
    <property type="nucleotide sequence ID" value="NZ_SHMC01000010.1"/>
</dbReference>
<evidence type="ECO:0000256" key="6">
    <source>
        <dbReference type="ARBA" id="ARBA00023295"/>
    </source>
</evidence>